<name>A0ABM9AA47_9GAMM</name>
<dbReference type="Pfam" id="PF00591">
    <property type="entry name" value="Glycos_transf_3"/>
    <property type="match status" value="1"/>
</dbReference>
<gene>
    <name evidence="6" type="primary">trpD_1</name>
    <name evidence="6" type="ORF">SIN8267_00190</name>
</gene>
<dbReference type="SUPFAM" id="SSF52418">
    <property type="entry name" value="Nucleoside phosphorylase/phosphoribosyltransferase catalytic domain"/>
    <property type="match status" value="1"/>
</dbReference>
<dbReference type="SUPFAM" id="SSF47648">
    <property type="entry name" value="Nucleoside phosphorylase/phosphoribosyltransferase N-terminal domain"/>
    <property type="match status" value="1"/>
</dbReference>
<dbReference type="PANTHER" id="PTHR43285:SF4">
    <property type="entry name" value="TRANSFERASE"/>
    <property type="match status" value="1"/>
</dbReference>
<dbReference type="EMBL" id="CAKLPX010000001">
    <property type="protein sequence ID" value="CAH0990107.1"/>
    <property type="molecule type" value="Genomic_DNA"/>
</dbReference>
<feature type="domain" description="Glycosyl transferase family 3" evidence="4">
    <location>
        <begin position="112"/>
        <end position="327"/>
    </location>
</feature>
<sequence length="342" mass="38305">MNKKRKIDLVARPDEHPFAQYIRVIGKGKKGSRSFSYDEAVDAMTMVFNGQVTDFQLGAMLALLRVNEESPEELAGFVTAARNHIQAPTSIAVDLDWSSYAGKRRQLPWYLLAALCLADSGLRVFMHGAKGHTAGRIYSEDVLAYLGIDAATDWQQVGSQLDSDNFAFMSLQTLCPPLQRIIELRNVMGLRTPVHTLSRLLNPLAADYSLQSIFHPAYGPSHQRAAQILRQKHALVIKGEAGEFERKPDASCALLSVDDSQLSEQSWPRLTEERMPKLESLDVDRLAAVWHGEHDSYGEKAILGTIALVLHQLGKADDHQQAYRLAETYWQQRNPNRIKQDG</sequence>
<dbReference type="InterPro" id="IPR035902">
    <property type="entry name" value="Nuc_phospho_transferase"/>
</dbReference>
<organism evidence="6 7">
    <name type="scientific">Sinobacterium norvegicum</name>
    <dbReference type="NCBI Taxonomy" id="1641715"/>
    <lineage>
        <taxon>Bacteria</taxon>
        <taxon>Pseudomonadati</taxon>
        <taxon>Pseudomonadota</taxon>
        <taxon>Gammaproteobacteria</taxon>
        <taxon>Cellvibrionales</taxon>
        <taxon>Spongiibacteraceae</taxon>
        <taxon>Sinobacterium</taxon>
    </lineage>
</organism>
<evidence type="ECO:0000259" key="5">
    <source>
        <dbReference type="Pfam" id="PF02885"/>
    </source>
</evidence>
<evidence type="ECO:0000313" key="6">
    <source>
        <dbReference type="EMBL" id="CAH0990107.1"/>
    </source>
</evidence>
<keyword evidence="3" id="KW-0028">Amino-acid biosynthesis</keyword>
<dbReference type="NCBIfam" id="NF006564">
    <property type="entry name" value="PRK09071.1"/>
    <property type="match status" value="1"/>
</dbReference>
<proteinExistence type="predicted"/>
<keyword evidence="1 6" id="KW-0328">Glycosyltransferase</keyword>
<keyword evidence="7" id="KW-1185">Reference proteome</keyword>
<evidence type="ECO:0000259" key="4">
    <source>
        <dbReference type="Pfam" id="PF00591"/>
    </source>
</evidence>
<protein>
    <submittedName>
        <fullName evidence="6">Anthranilate phosphoribosyltransferase</fullName>
        <ecNumber evidence="6">2.4.2.18</ecNumber>
    </submittedName>
</protein>
<dbReference type="Gene3D" id="1.20.970.10">
    <property type="entry name" value="Transferase, Pyrimidine Nucleoside Phosphorylase, Chain C"/>
    <property type="match status" value="1"/>
</dbReference>
<dbReference type="InterPro" id="IPR036320">
    <property type="entry name" value="Glycosyl_Trfase_fam3_N_dom_sf"/>
</dbReference>
<dbReference type="RefSeq" id="WP_237442799.1">
    <property type="nucleotide sequence ID" value="NZ_CAKLPX010000001.1"/>
</dbReference>
<dbReference type="GO" id="GO:0004048">
    <property type="term" value="F:anthranilate phosphoribosyltransferase activity"/>
    <property type="evidence" value="ECO:0007669"/>
    <property type="project" value="UniProtKB-EC"/>
</dbReference>
<dbReference type="InterPro" id="IPR005940">
    <property type="entry name" value="Anthranilate_Pribosyl_Tfrase"/>
</dbReference>
<dbReference type="Pfam" id="PF02885">
    <property type="entry name" value="Glycos_trans_3N"/>
    <property type="match status" value="1"/>
</dbReference>
<feature type="domain" description="Glycosyl transferase family 3 N-terminal" evidence="5">
    <location>
        <begin position="24"/>
        <end position="84"/>
    </location>
</feature>
<dbReference type="Proteomes" id="UP000838100">
    <property type="component" value="Unassembled WGS sequence"/>
</dbReference>
<evidence type="ECO:0000313" key="7">
    <source>
        <dbReference type="Proteomes" id="UP000838100"/>
    </source>
</evidence>
<dbReference type="EC" id="2.4.2.18" evidence="6"/>
<keyword evidence="3" id="KW-0057">Aromatic amino acid biosynthesis</keyword>
<evidence type="ECO:0000256" key="1">
    <source>
        <dbReference type="ARBA" id="ARBA00022676"/>
    </source>
</evidence>
<dbReference type="Gene3D" id="3.40.1030.10">
    <property type="entry name" value="Nucleoside phosphorylase/phosphoribosyltransferase catalytic domain"/>
    <property type="match status" value="1"/>
</dbReference>
<evidence type="ECO:0000256" key="2">
    <source>
        <dbReference type="ARBA" id="ARBA00022679"/>
    </source>
</evidence>
<reference evidence="6" key="1">
    <citation type="submission" date="2021-12" db="EMBL/GenBank/DDBJ databases">
        <authorList>
            <person name="Rodrigo-Torres L."/>
            <person name="Arahal R. D."/>
            <person name="Lucena T."/>
        </authorList>
    </citation>
    <scope>NUCLEOTIDE SEQUENCE</scope>
    <source>
        <strain evidence="6">CECT 8267</strain>
    </source>
</reference>
<keyword evidence="2 6" id="KW-0808">Transferase</keyword>
<keyword evidence="3" id="KW-0822">Tryptophan biosynthesis</keyword>
<comment type="caution">
    <text evidence="6">The sequence shown here is derived from an EMBL/GenBank/DDBJ whole genome shotgun (WGS) entry which is preliminary data.</text>
</comment>
<evidence type="ECO:0000256" key="3">
    <source>
        <dbReference type="ARBA" id="ARBA00022822"/>
    </source>
</evidence>
<accession>A0ABM9AA47</accession>
<dbReference type="PANTHER" id="PTHR43285">
    <property type="entry name" value="ANTHRANILATE PHOSPHORIBOSYLTRANSFERASE"/>
    <property type="match status" value="1"/>
</dbReference>
<dbReference type="InterPro" id="IPR000312">
    <property type="entry name" value="Glycosyl_Trfase_fam3"/>
</dbReference>
<dbReference type="InterPro" id="IPR017459">
    <property type="entry name" value="Glycosyl_Trfase_fam3_N_dom"/>
</dbReference>